<accession>A0A560KXF1</accession>
<dbReference type="PANTHER" id="PTHR34934:SF1">
    <property type="entry name" value="FLAVIN-DEPENDENT THYMIDYLATE SYNTHASE"/>
    <property type="match status" value="1"/>
</dbReference>
<dbReference type="OrthoDB" id="9780625at2"/>
<dbReference type="Proteomes" id="UP000321304">
    <property type="component" value="Unassembled WGS sequence"/>
</dbReference>
<dbReference type="GO" id="GO:0050660">
    <property type="term" value="F:flavin adenine dinucleotide binding"/>
    <property type="evidence" value="ECO:0007669"/>
    <property type="project" value="InterPro"/>
</dbReference>
<dbReference type="PANTHER" id="PTHR34934">
    <property type="entry name" value="FLAVIN-DEPENDENT THYMIDYLATE SYNTHASE"/>
    <property type="match status" value="1"/>
</dbReference>
<organism evidence="1 2">
    <name type="scientific">Bradyrhizobium macuxiense</name>
    <dbReference type="NCBI Taxonomy" id="1755647"/>
    <lineage>
        <taxon>Bacteria</taxon>
        <taxon>Pseudomonadati</taxon>
        <taxon>Pseudomonadota</taxon>
        <taxon>Alphaproteobacteria</taxon>
        <taxon>Hyphomicrobiales</taxon>
        <taxon>Nitrobacteraceae</taxon>
        <taxon>Bradyrhizobium</taxon>
    </lineage>
</organism>
<proteinExistence type="predicted"/>
<dbReference type="PROSITE" id="PS51331">
    <property type="entry name" value="THYX"/>
    <property type="match status" value="1"/>
</dbReference>
<keyword evidence="2" id="KW-1185">Reference proteome</keyword>
<dbReference type="SUPFAM" id="SSF69796">
    <property type="entry name" value="Thymidylate synthase-complementing protein Thy1"/>
    <property type="match status" value="2"/>
</dbReference>
<evidence type="ECO:0000313" key="2">
    <source>
        <dbReference type="Proteomes" id="UP000321304"/>
    </source>
</evidence>
<sequence>MKVFLFDEFPPETSAMIQALYSRSGDSVVKHVDVVRARGTDKFMASYYVGYGHASIGDCGSTTLYLEDISLVACKVVQDNQLYSGQETSTRYIDFATRGFLDPINTARSRAFQERWLSFYSDLSKPIVEYLKTKFPRSSDVKAVTWEKAIAARGFDIARGFLPAGVLSQMSWTTSLRQAHDHVFRLECHPLAEARNLGAALRSLLQSQYPSSFGHRVSDAELEFQKFVGEREAFFYPTGFLRGENDFEATTDIDNDALEAQANTIIANRPRRAALPKSLARFGSYRCRFLLDYGSFRDLQRHRGGLCRVPLLNSNYGFHSWYLLELPPHVQAKARAFVESQLKELIDILPPELAPCERQYYYPLGMKVPCELHYDLAQMVYVAELRSGTTVHPTLRVTAQRMASKLRQNHPNLALYADFSEDTLSVRRGTQDIVDRGAA</sequence>
<dbReference type="RefSeq" id="WP_146993159.1">
    <property type="nucleotide sequence ID" value="NZ_VITY01000028.1"/>
</dbReference>
<dbReference type="GO" id="GO:0006231">
    <property type="term" value="P:dTMP biosynthetic process"/>
    <property type="evidence" value="ECO:0007669"/>
    <property type="project" value="InterPro"/>
</dbReference>
<dbReference type="InterPro" id="IPR003669">
    <property type="entry name" value="Thymidylate_synthase_ThyX"/>
</dbReference>
<dbReference type="AlphaFoldDB" id="A0A560KXF1"/>
<dbReference type="Pfam" id="PF02511">
    <property type="entry name" value="Thy1"/>
    <property type="match status" value="1"/>
</dbReference>
<name>A0A560KXF1_9BRAD</name>
<dbReference type="EMBL" id="VITY01000028">
    <property type="protein sequence ID" value="TWB86774.1"/>
    <property type="molecule type" value="Genomic_DNA"/>
</dbReference>
<dbReference type="Gene3D" id="3.30.1360.170">
    <property type="match status" value="1"/>
</dbReference>
<dbReference type="GO" id="GO:0004799">
    <property type="term" value="F:thymidylate synthase activity"/>
    <property type="evidence" value="ECO:0007669"/>
    <property type="project" value="TreeGrafter"/>
</dbReference>
<protein>
    <submittedName>
        <fullName evidence="1">Thymidylate synthase Thy1</fullName>
    </submittedName>
</protein>
<dbReference type="InterPro" id="IPR036098">
    <property type="entry name" value="Thymidylate_synthase_ThyX_sf"/>
</dbReference>
<gene>
    <name evidence="1" type="ORF">FBZ93_12814</name>
</gene>
<comment type="caution">
    <text evidence="1">The sequence shown here is derived from an EMBL/GenBank/DDBJ whole genome shotgun (WGS) entry which is preliminary data.</text>
</comment>
<reference evidence="1 2" key="1">
    <citation type="submission" date="2019-06" db="EMBL/GenBank/DDBJ databases">
        <title>Genomic Encyclopedia of Type Strains, Phase IV (KMG-V): Genome sequencing to study the core and pangenomes of soil and plant-associated prokaryotes.</title>
        <authorList>
            <person name="Whitman W."/>
        </authorList>
    </citation>
    <scope>NUCLEOTIDE SEQUENCE [LARGE SCALE GENOMIC DNA]</scope>
    <source>
        <strain evidence="1 2">BR 10355</strain>
    </source>
</reference>
<dbReference type="GO" id="GO:0050797">
    <property type="term" value="F:thymidylate synthase (FAD) activity"/>
    <property type="evidence" value="ECO:0007669"/>
    <property type="project" value="InterPro"/>
</dbReference>
<evidence type="ECO:0000313" key="1">
    <source>
        <dbReference type="EMBL" id="TWB86774.1"/>
    </source>
</evidence>
<dbReference type="GO" id="GO:0070402">
    <property type="term" value="F:NADPH binding"/>
    <property type="evidence" value="ECO:0007669"/>
    <property type="project" value="TreeGrafter"/>
</dbReference>